<dbReference type="Pfam" id="PF03480">
    <property type="entry name" value="DctP"/>
    <property type="match status" value="1"/>
</dbReference>
<gene>
    <name evidence="1" type="primary">dctP</name>
    <name evidence="1" type="ORF">KNW02_20450</name>
</gene>
<evidence type="ECO:0000313" key="1">
    <source>
        <dbReference type="EMBL" id="MBU3032437.1"/>
    </source>
</evidence>
<protein>
    <submittedName>
        <fullName evidence="1">TRAP transporter substrate-binding protein DctP</fullName>
    </submittedName>
</protein>
<dbReference type="Proteomes" id="UP001166191">
    <property type="component" value="Unassembled WGS sequence"/>
</dbReference>
<dbReference type="PANTHER" id="PTHR33376">
    <property type="match status" value="1"/>
</dbReference>
<accession>A0ABS6ARG0</accession>
<evidence type="ECO:0000313" key="2">
    <source>
        <dbReference type="Proteomes" id="UP001166191"/>
    </source>
</evidence>
<dbReference type="InterPro" id="IPR018389">
    <property type="entry name" value="DctP_fam"/>
</dbReference>
<name>A0ABS6ARG0_9RHOB</name>
<reference evidence="1" key="1">
    <citation type="submission" date="2021-06" db="EMBL/GenBank/DDBJ databases">
        <title>Paracoccus bacterium XHP0099 sp. nov., isolated from the surface waters of the Yellow Sea.</title>
        <authorList>
            <person name="Xue H."/>
            <person name="Zhang D."/>
        </authorList>
    </citation>
    <scope>NUCLEOTIDE SEQUENCE</scope>
    <source>
        <strain evidence="1">XHP0099</strain>
    </source>
</reference>
<dbReference type="EMBL" id="JAHKNG010000107">
    <property type="protein sequence ID" value="MBU3032437.1"/>
    <property type="molecule type" value="Genomic_DNA"/>
</dbReference>
<keyword evidence="2" id="KW-1185">Reference proteome</keyword>
<organism evidence="1 2">
    <name type="scientific">Paracoccus marinaquae</name>
    <dbReference type="NCBI Taxonomy" id="2841926"/>
    <lineage>
        <taxon>Bacteria</taxon>
        <taxon>Pseudomonadati</taxon>
        <taxon>Pseudomonadota</taxon>
        <taxon>Alphaproteobacteria</taxon>
        <taxon>Rhodobacterales</taxon>
        <taxon>Paracoccaceae</taxon>
        <taxon>Paracoccus</taxon>
    </lineage>
</organism>
<sequence length="97" mass="10290">MGSQRFAELVAEKTEGRITVDVGGSAQYGDDVEALTQMRLGTLALSANSQGSTSGVVEEFAVLGLPFMFDDLDTAYKVMDGEVGAQLDGSVRSFVYD</sequence>
<dbReference type="NCBIfam" id="NF037995">
    <property type="entry name" value="TRAP_S1"/>
    <property type="match status" value="1"/>
</dbReference>
<dbReference type="PANTHER" id="PTHR33376:SF4">
    <property type="entry name" value="SIALIC ACID-BINDING PERIPLASMIC PROTEIN SIAP"/>
    <property type="match status" value="1"/>
</dbReference>
<proteinExistence type="predicted"/>
<comment type="caution">
    <text evidence="1">The sequence shown here is derived from an EMBL/GenBank/DDBJ whole genome shotgun (WGS) entry which is preliminary data.</text>
</comment>